<keyword evidence="2 3" id="KW-0808">Transferase</keyword>
<dbReference type="PANTHER" id="PTHR11103">
    <property type="entry name" value="SLR1189 PROTEIN"/>
    <property type="match status" value="1"/>
</dbReference>
<feature type="binding site" evidence="3">
    <location>
        <position position="297"/>
    </location>
    <ligand>
        <name>Zn(2+)</name>
        <dbReference type="ChEBI" id="CHEBI:29105"/>
    </ligand>
</feature>
<organism evidence="5 6">
    <name type="scientific">Methylobacterium soli</name>
    <dbReference type="NCBI Taxonomy" id="553447"/>
    <lineage>
        <taxon>Bacteria</taxon>
        <taxon>Pseudomonadati</taxon>
        <taxon>Pseudomonadota</taxon>
        <taxon>Alphaproteobacteria</taxon>
        <taxon>Hyphomicrobiales</taxon>
        <taxon>Methylobacteriaceae</taxon>
        <taxon>Methylobacterium</taxon>
    </lineage>
</organism>
<dbReference type="GO" id="GO:0008168">
    <property type="term" value="F:methyltransferase activity"/>
    <property type="evidence" value="ECO:0007669"/>
    <property type="project" value="UniProtKB-UniRule"/>
</dbReference>
<gene>
    <name evidence="5" type="ORF">F6X53_26350</name>
</gene>
<sequence>MRLYRDALPQLSGRPFLTDGGLETTLVFLNKIELPCFAAFPLLGTEEGRGELERFFEPYIALAQRHRAGMILDAPTWRANPDWGAQLGFDADALAAINRTAIRFIAALRRHHSGSGLPLVLNGVIGPRGDGYRPESAMSADQAADYHRPQIEVFADSEADMVSAVTLTTVAEAVGIARAARAERLPVVISFTLETDGRLPSGQTLGSAIRETDAETDAAPAYYMINCAHPVHFEPALTESGPWLERLRGVRANASTKSHAELDAATALDIGDPQDLGRRYAGLRERLPNLTVLGGCCGTDHRHIAAICEACF</sequence>
<dbReference type="PANTHER" id="PTHR11103:SF18">
    <property type="entry name" value="SLR1189 PROTEIN"/>
    <property type="match status" value="1"/>
</dbReference>
<keyword evidence="1 3" id="KW-0489">Methyltransferase</keyword>
<dbReference type="InterPro" id="IPR036589">
    <property type="entry name" value="HCY_dom_sf"/>
</dbReference>
<dbReference type="InterPro" id="IPR003726">
    <property type="entry name" value="HCY_dom"/>
</dbReference>
<feature type="binding site" evidence="3">
    <location>
        <position position="227"/>
    </location>
    <ligand>
        <name>Zn(2+)</name>
        <dbReference type="ChEBI" id="CHEBI:29105"/>
    </ligand>
</feature>
<dbReference type="Pfam" id="PF02574">
    <property type="entry name" value="S-methyl_trans"/>
    <property type="match status" value="1"/>
</dbReference>
<evidence type="ECO:0000313" key="5">
    <source>
        <dbReference type="EMBL" id="KAB1074143.1"/>
    </source>
</evidence>
<dbReference type="Gene3D" id="3.20.20.330">
    <property type="entry name" value="Homocysteine-binding-like domain"/>
    <property type="match status" value="1"/>
</dbReference>
<evidence type="ECO:0000256" key="1">
    <source>
        <dbReference type="ARBA" id="ARBA00022603"/>
    </source>
</evidence>
<dbReference type="OrthoDB" id="9803687at2"/>
<comment type="caution">
    <text evidence="5">The sequence shown here is derived from an EMBL/GenBank/DDBJ whole genome shotgun (WGS) entry which is preliminary data.</text>
</comment>
<protein>
    <submittedName>
        <fullName evidence="5">Homocysteine methyltransferase</fullName>
    </submittedName>
</protein>
<dbReference type="EMBL" id="VZZK01000039">
    <property type="protein sequence ID" value="KAB1074143.1"/>
    <property type="molecule type" value="Genomic_DNA"/>
</dbReference>
<evidence type="ECO:0000313" key="6">
    <source>
        <dbReference type="Proteomes" id="UP000474159"/>
    </source>
</evidence>
<dbReference type="PROSITE" id="PS50970">
    <property type="entry name" value="HCY"/>
    <property type="match status" value="1"/>
</dbReference>
<dbReference type="GO" id="GO:0032259">
    <property type="term" value="P:methylation"/>
    <property type="evidence" value="ECO:0007669"/>
    <property type="project" value="UniProtKB-KW"/>
</dbReference>
<dbReference type="Proteomes" id="UP000474159">
    <property type="component" value="Unassembled WGS sequence"/>
</dbReference>
<feature type="binding site" evidence="3">
    <location>
        <position position="296"/>
    </location>
    <ligand>
        <name>Zn(2+)</name>
        <dbReference type="ChEBI" id="CHEBI:29105"/>
    </ligand>
</feature>
<evidence type="ECO:0000256" key="3">
    <source>
        <dbReference type="PROSITE-ProRule" id="PRU00333"/>
    </source>
</evidence>
<dbReference type="AlphaFoldDB" id="A0A6L3STU0"/>
<name>A0A6L3STU0_9HYPH</name>
<accession>A0A6L3STU0</accession>
<keyword evidence="3" id="KW-0862">Zinc</keyword>
<reference evidence="5 6" key="1">
    <citation type="submission" date="2019-09" db="EMBL/GenBank/DDBJ databases">
        <title>YIM 48816 draft genome.</title>
        <authorList>
            <person name="Jiang L."/>
        </authorList>
    </citation>
    <scope>NUCLEOTIDE SEQUENCE [LARGE SCALE GENOMIC DNA]</scope>
    <source>
        <strain evidence="5 6">YIM 48816</strain>
    </source>
</reference>
<proteinExistence type="predicted"/>
<keyword evidence="3" id="KW-0479">Metal-binding</keyword>
<evidence type="ECO:0000259" key="4">
    <source>
        <dbReference type="PROSITE" id="PS50970"/>
    </source>
</evidence>
<dbReference type="SUPFAM" id="SSF82282">
    <property type="entry name" value="Homocysteine S-methyltransferase"/>
    <property type="match status" value="1"/>
</dbReference>
<evidence type="ECO:0000256" key="2">
    <source>
        <dbReference type="ARBA" id="ARBA00022679"/>
    </source>
</evidence>
<dbReference type="GO" id="GO:0046872">
    <property type="term" value="F:metal ion binding"/>
    <property type="evidence" value="ECO:0007669"/>
    <property type="project" value="UniProtKB-KW"/>
</dbReference>
<keyword evidence="6" id="KW-1185">Reference proteome</keyword>
<comment type="cofactor">
    <cofactor evidence="3">
        <name>Zn(2+)</name>
        <dbReference type="ChEBI" id="CHEBI:29105"/>
    </cofactor>
</comment>
<feature type="domain" description="Hcy-binding" evidence="4">
    <location>
        <begin position="4"/>
        <end position="311"/>
    </location>
</feature>